<dbReference type="InterPro" id="IPR027367">
    <property type="entry name" value="Gly-zipper_YMGG"/>
</dbReference>
<keyword evidence="1" id="KW-0732">Signal</keyword>
<proteinExistence type="predicted"/>
<protein>
    <submittedName>
        <fullName evidence="3">YMGG-like glycine zipper-containing protein</fullName>
    </submittedName>
</protein>
<comment type="caution">
    <text evidence="3">The sequence shown here is derived from an EMBL/GenBank/DDBJ whole genome shotgun (WGS) entry which is preliminary data.</text>
</comment>
<organism evidence="3 4">
    <name type="scientific">Uliginosibacterium silvisoli</name>
    <dbReference type="NCBI Taxonomy" id="3114758"/>
    <lineage>
        <taxon>Bacteria</taxon>
        <taxon>Pseudomonadati</taxon>
        <taxon>Pseudomonadota</taxon>
        <taxon>Betaproteobacteria</taxon>
        <taxon>Rhodocyclales</taxon>
        <taxon>Zoogloeaceae</taxon>
        <taxon>Uliginosibacterium</taxon>
    </lineage>
</organism>
<evidence type="ECO:0000313" key="3">
    <source>
        <dbReference type="EMBL" id="MEC5387918.1"/>
    </source>
</evidence>
<sequence length="166" mass="16677">MTKVSFAVSLSAAVVMMGVLGAAQAQTATVQKPVIYPAKGQSAAQQSTDDGECYAWAKKDTGIDPAVVATAAPAQPAPEHGGQRARGAVRGAAAGAVVGEIANDDAGHGAAVGAAAGVVAGGARKRQERRAGAAQAQQSQAQQQQAMTTYYRAYGACMQGRGYSLK</sequence>
<evidence type="ECO:0000259" key="2">
    <source>
        <dbReference type="Pfam" id="PF13441"/>
    </source>
</evidence>
<feature type="chain" id="PRO_5045530134" evidence="1">
    <location>
        <begin position="26"/>
        <end position="166"/>
    </location>
</feature>
<dbReference type="Pfam" id="PF13441">
    <property type="entry name" value="Gly-zipper_YMGG"/>
    <property type="match status" value="1"/>
</dbReference>
<name>A0ABU6K7T5_9RHOO</name>
<feature type="signal peptide" evidence="1">
    <location>
        <begin position="1"/>
        <end position="25"/>
    </location>
</feature>
<keyword evidence="4" id="KW-1185">Reference proteome</keyword>
<reference evidence="3 4" key="1">
    <citation type="submission" date="2024-01" db="EMBL/GenBank/DDBJ databases">
        <title>Uliginosibacterium soil sp. nov.</title>
        <authorList>
            <person name="Lv Y."/>
        </authorList>
    </citation>
    <scope>NUCLEOTIDE SEQUENCE [LARGE SCALE GENOMIC DNA]</scope>
    <source>
        <strain evidence="3 4">H3</strain>
    </source>
</reference>
<feature type="domain" description="YMGG-like Gly-zipper" evidence="2">
    <location>
        <begin position="83"/>
        <end position="125"/>
    </location>
</feature>
<evidence type="ECO:0000313" key="4">
    <source>
        <dbReference type="Proteomes" id="UP001331561"/>
    </source>
</evidence>
<evidence type="ECO:0000256" key="1">
    <source>
        <dbReference type="SAM" id="SignalP"/>
    </source>
</evidence>
<accession>A0ABU6K7T5</accession>
<gene>
    <name evidence="3" type="ORF">VVD49_19450</name>
</gene>
<dbReference type="EMBL" id="JAYXHS010000004">
    <property type="protein sequence ID" value="MEC5387918.1"/>
    <property type="molecule type" value="Genomic_DNA"/>
</dbReference>
<dbReference type="RefSeq" id="WP_327600891.1">
    <property type="nucleotide sequence ID" value="NZ_JAYXHS010000004.1"/>
</dbReference>
<dbReference type="Proteomes" id="UP001331561">
    <property type="component" value="Unassembled WGS sequence"/>
</dbReference>